<feature type="region of interest" description="Disordered" evidence="1">
    <location>
        <begin position="1243"/>
        <end position="1292"/>
    </location>
</feature>
<dbReference type="SUPFAM" id="SSF46942">
    <property type="entry name" value="Elongation factor TFIIS domain 2"/>
    <property type="match status" value="1"/>
</dbReference>
<dbReference type="CDD" id="cd21538">
    <property type="entry name" value="SPOC_TFIIS"/>
    <property type="match status" value="1"/>
</dbReference>
<feature type="compositionally biased region" description="Basic and acidic residues" evidence="1">
    <location>
        <begin position="713"/>
        <end position="729"/>
    </location>
</feature>
<feature type="compositionally biased region" description="Pro residues" evidence="1">
    <location>
        <begin position="1436"/>
        <end position="1445"/>
    </location>
</feature>
<feature type="compositionally biased region" description="Acidic residues" evidence="1">
    <location>
        <begin position="1785"/>
        <end position="1800"/>
    </location>
</feature>
<feature type="region of interest" description="Disordered" evidence="1">
    <location>
        <begin position="311"/>
        <end position="415"/>
    </location>
</feature>
<feature type="compositionally biased region" description="Low complexity" evidence="1">
    <location>
        <begin position="1068"/>
        <end position="1085"/>
    </location>
</feature>
<evidence type="ECO:0000313" key="4">
    <source>
        <dbReference type="EMBL" id="KAK6738284.1"/>
    </source>
</evidence>
<sequence length="1952" mass="214983">MGDVIQETASGVGDAQGRVVNQDISQASVSGVVDADQVIVDGYCVCSSKPTVFLWPAFKSNSWRIRLKRVHDSLSKSSAKEKDEPTTSSISDQKRYSYAYSCRLRCTSPEVLPKIDSQNLLEIAGSTAQAFKDVCVAIKKREEARNSSKKVRKSLATTTEPISEKQGTGKKRSKEVEETPKSKEKSRHKDRDSQIETKEKTRRKSKDAPEPQKKKSRKDKKERSSSQERKDVNGSKFNLTTLSEGTPSPSEEGLSALPEKEETAEKMRKDTPPSILQTEQSSSVDIKGWSKEKIIEFFDLKEFTIDISDFPHHELQPSTSSQGSGENFEEATKSEEKLPDTVKSNTAESDPAPDKDKNKENVELKEEENSKRKRKRSASMSSSCSSASSSRHPSSDESDNDRNTQAKSAAKKKPHSERPCVECGRWLDDCVKDWRETLGQSSVWCSRECIERRVARAHEVLPEGYGALTLLRGDGQLLTTGPTLVNLAEFIYKYPEYEPVLPVAKKKSPAKNEQTRDTKKSNPKLLSKDSDRIRFNVRRAFSDALVKRAKMDKVKSAMKLCKDIAENVEAALFKNCESNLNSPKYKSWTKAFIENVADCRNKSFYYRVLMGMISVHKVVTLEADDMKKPEYSAPLDDEGKNVATASAKVEDVTPLSSLTNDPKVEESGQDVKEIPAKIDNDSVTSASLSEPNLSRKTPTKKEQSVKLVSSSQKKSDIRPMKRPTRRSDSQKSAQVSALDAILGDGAKDTTEQHLSHFYDVNCSICLAKQKSQAEAERKEREEKEKQREEDRRFREMLPPERRYGSSLREQRAIDDLNTSERLSYDEFKRVQTPESTGAACASDDEYAGSYGAGDNESPIFGDTSIPLLEPRRTMEEWRECREPGFVEPIWSGPSTTVWNGKISINNSMVMTSLCLVSNPIAYRTAPELPHVLRIKGRIGPVIVFDYVHGIVKNREHHVCVLRLTTPVDYEDEQRFFSLYEDMIRKGRYFAIDVPADSCFKDMYLMPLPPGEEPPAILLPFDGPGIPSRHPPMIICVMVVYGSGRPWCPDFQNSLLRDVVPGRSPKDPPVSVDSVPSRPRSSTPGSPDERTRPVSTVSQEVQVSPDRIDEEVPKSAEKVHEPENIPHDTVSTSAADANAPQSELQSQSVVTTPSDSPQMDFAPVCEADSLLPSKFFVMCKEAAKEPVKVPDAEEIDSLPDLLVYIQLNNNPREIKEVVARFMMNPTLSDEDRELIRKKVMEKISSEKKKKAENKKPRDPSQDSTLPEEEQKQDNASKPKSDESQESLDIDSIDIDSLNQLSSFVGEGAKDLLMQVGDEPEPTTGQSPPPPPPPPPAPPPAPPFEELQGQQKLTKSSQKMNENRENALSCSEMLPGPPPVPPVYGDNDSSESETPPDHKNKSVVESPNLPLPPPFPHLGVVPLPPPPPTVSSRTDIAVPPPPPPPPCVSDDKNGSTDRPSTSTAQAFIAPPPPPPVLTAPQSAPAAVSSQLGPQMPFPPPPGVFPPIPMPPIPNMMPGFHPPFMGRPPPVVPGIAPGMPGTPRHPYPVQSGMGPPPPSTMRAPGFIPQPQGPGFPRDNREFFAGPSPNRPGFVHGPPPGFLPTPQAPGMDIPQNQPSAIAGTLPTNHGAAGFHGGSHMSQERNTFSELAPLPSQIATAQITPKRVPPSGIVPSLGRALTEKDLIPRTPTPPSPSSKSVPIGRNGPRTPSPDFLKKRSHEEALARLKEDIAAHRKEVELRMRDEPDGRKLQNEMVNDSSLSWQQEAGNKNAVSAHEPTSSRGNTSDSDAMEVDAGESEGENDHDEGLRGWNTRQFSGRGTAGPGERGRRYEAPQGRRGLPPTPRSRGPFGATPRGRPPQQAGRGGFMTPQPSAPPQFNRGRFFSPQMRDFRGAPNLRRGLTFDNRGGGSPAFMRGGFPPRMPPSFGRGEFYGSHGMHRGGPPPRGMPQNRPRDMF</sequence>
<gene>
    <name evidence="4" type="primary">Necator_chrII.g8207</name>
    <name evidence="4" type="ORF">RB195_020413</name>
</gene>
<proteinExistence type="predicted"/>
<feature type="domain" description="Spen paralogue and orthologue SPOC C-terminal" evidence="3">
    <location>
        <begin position="894"/>
        <end position="1039"/>
    </location>
</feature>
<feature type="compositionally biased region" description="Basic and acidic residues" evidence="1">
    <location>
        <begin position="206"/>
        <end position="233"/>
    </location>
</feature>
<feature type="region of interest" description="Disordered" evidence="1">
    <location>
        <begin position="1304"/>
        <end position="1489"/>
    </location>
</feature>
<feature type="compositionally biased region" description="Basic and acidic residues" evidence="1">
    <location>
        <begin position="258"/>
        <end position="271"/>
    </location>
</feature>
<feature type="compositionally biased region" description="Polar residues" evidence="1">
    <location>
        <begin position="1128"/>
        <end position="1155"/>
    </location>
</feature>
<dbReference type="Gene3D" id="1.10.472.30">
    <property type="entry name" value="Transcription elongation factor S-II, central domain"/>
    <property type="match status" value="1"/>
</dbReference>
<feature type="region of interest" description="Disordered" evidence="1">
    <location>
        <begin position="1058"/>
        <end position="1155"/>
    </location>
</feature>
<dbReference type="Pfam" id="PF07500">
    <property type="entry name" value="TFIIS_M"/>
    <property type="match status" value="1"/>
</dbReference>
<evidence type="ECO:0000259" key="3">
    <source>
        <dbReference type="Pfam" id="PF07744"/>
    </source>
</evidence>
<reference evidence="4 5" key="1">
    <citation type="submission" date="2023-08" db="EMBL/GenBank/DDBJ databases">
        <title>A Necator americanus chromosomal reference genome.</title>
        <authorList>
            <person name="Ilik V."/>
            <person name="Petrzelkova K.J."/>
            <person name="Pardy F."/>
            <person name="Fuh T."/>
            <person name="Niatou-Singa F.S."/>
            <person name="Gouil Q."/>
            <person name="Baker L."/>
            <person name="Ritchie M.E."/>
            <person name="Jex A.R."/>
            <person name="Gazzola D."/>
            <person name="Li H."/>
            <person name="Toshio Fujiwara R."/>
            <person name="Zhan B."/>
            <person name="Aroian R.V."/>
            <person name="Pafco B."/>
            <person name="Schwarz E.M."/>
        </authorList>
    </citation>
    <scope>NUCLEOTIDE SEQUENCE [LARGE SCALE GENOMIC DNA]</scope>
    <source>
        <strain evidence="4 5">Aroian</strain>
        <tissue evidence="4">Whole animal</tissue>
    </source>
</reference>
<organism evidence="4 5">
    <name type="scientific">Necator americanus</name>
    <name type="common">Human hookworm</name>
    <dbReference type="NCBI Taxonomy" id="51031"/>
    <lineage>
        <taxon>Eukaryota</taxon>
        <taxon>Metazoa</taxon>
        <taxon>Ecdysozoa</taxon>
        <taxon>Nematoda</taxon>
        <taxon>Chromadorea</taxon>
        <taxon>Rhabditida</taxon>
        <taxon>Rhabditina</taxon>
        <taxon>Rhabditomorpha</taxon>
        <taxon>Strongyloidea</taxon>
        <taxon>Ancylostomatidae</taxon>
        <taxon>Bunostominae</taxon>
        <taxon>Necator</taxon>
    </lineage>
</organism>
<feature type="region of interest" description="Disordered" evidence="1">
    <location>
        <begin position="142"/>
        <end position="287"/>
    </location>
</feature>
<feature type="compositionally biased region" description="Polar residues" evidence="1">
    <location>
        <begin position="681"/>
        <end position="696"/>
    </location>
</feature>
<feature type="compositionally biased region" description="Basic and acidic residues" evidence="1">
    <location>
        <begin position="174"/>
        <end position="199"/>
    </location>
</feature>
<feature type="domain" description="TFIIS central" evidence="2">
    <location>
        <begin position="530"/>
        <end position="631"/>
    </location>
</feature>
<dbReference type="Pfam" id="PF07744">
    <property type="entry name" value="SPOC"/>
    <property type="match status" value="1"/>
</dbReference>
<feature type="compositionally biased region" description="Acidic residues" evidence="1">
    <location>
        <begin position="1282"/>
        <end position="1292"/>
    </location>
</feature>
<feature type="region of interest" description="Disordered" evidence="1">
    <location>
        <begin position="1661"/>
        <end position="1952"/>
    </location>
</feature>
<protein>
    <recommendedName>
        <fullName evidence="6">SPOC domain protein</fullName>
    </recommendedName>
</protein>
<feature type="compositionally biased region" description="Pro residues" evidence="1">
    <location>
        <begin position="1407"/>
        <end position="1427"/>
    </location>
</feature>
<feature type="compositionally biased region" description="Pro residues" evidence="1">
    <location>
        <begin position="1325"/>
        <end position="1341"/>
    </location>
</feature>
<feature type="compositionally biased region" description="Polar residues" evidence="1">
    <location>
        <begin position="1750"/>
        <end position="1784"/>
    </location>
</feature>
<feature type="compositionally biased region" description="Basic and acidic residues" evidence="1">
    <location>
        <begin position="662"/>
        <end position="680"/>
    </location>
</feature>
<dbReference type="PANTHER" id="PTHR11477:SF51">
    <property type="entry name" value="PROTEIN PARTNER OF SNF, ISOFORM B"/>
    <property type="match status" value="1"/>
</dbReference>
<dbReference type="EMBL" id="JAVFWL010000002">
    <property type="protein sequence ID" value="KAK6738284.1"/>
    <property type="molecule type" value="Genomic_DNA"/>
</dbReference>
<feature type="compositionally biased region" description="Polar residues" evidence="1">
    <location>
        <begin position="316"/>
        <end position="325"/>
    </location>
</feature>
<evidence type="ECO:0000256" key="1">
    <source>
        <dbReference type="SAM" id="MobiDB-lite"/>
    </source>
</evidence>
<dbReference type="InterPro" id="IPR012921">
    <property type="entry name" value="SPOC_C"/>
</dbReference>
<feature type="region of interest" description="Disordered" evidence="1">
    <location>
        <begin position="504"/>
        <end position="526"/>
    </location>
</feature>
<feature type="region of interest" description="Disordered" evidence="1">
    <location>
        <begin position="653"/>
        <end position="736"/>
    </location>
</feature>
<feature type="compositionally biased region" description="Basic and acidic residues" evidence="1">
    <location>
        <begin position="352"/>
        <end position="370"/>
    </location>
</feature>
<feature type="compositionally biased region" description="Basic and acidic residues" evidence="1">
    <location>
        <begin position="513"/>
        <end position="526"/>
    </location>
</feature>
<comment type="caution">
    <text evidence="4">The sequence shown here is derived from an EMBL/GenBank/DDBJ whole genome shotgun (WGS) entry which is preliminary data.</text>
</comment>
<dbReference type="Proteomes" id="UP001303046">
    <property type="component" value="Unassembled WGS sequence"/>
</dbReference>
<dbReference type="InterPro" id="IPR003618">
    <property type="entry name" value="TFIIS_cen_dom"/>
</dbReference>
<evidence type="ECO:0008006" key="6">
    <source>
        <dbReference type="Google" id="ProtNLM"/>
    </source>
</evidence>
<feature type="compositionally biased region" description="Polar residues" evidence="1">
    <location>
        <begin position="235"/>
        <end position="249"/>
    </location>
</feature>
<feature type="compositionally biased region" description="Basic and acidic residues" evidence="1">
    <location>
        <begin position="1710"/>
        <end position="1748"/>
    </location>
</feature>
<dbReference type="PANTHER" id="PTHR11477">
    <property type="entry name" value="TRANSCRIPTION FACTOR S-II ZINC FINGER DOMAIN-CONTAINING PROTEIN"/>
    <property type="match status" value="1"/>
</dbReference>
<feature type="compositionally biased region" description="Basic and acidic residues" evidence="1">
    <location>
        <begin position="1267"/>
        <end position="1281"/>
    </location>
</feature>
<feature type="compositionally biased region" description="Basic and acidic residues" evidence="1">
    <location>
        <begin position="1105"/>
        <end position="1125"/>
    </location>
</feature>
<feature type="compositionally biased region" description="Polar residues" evidence="1">
    <location>
        <begin position="274"/>
        <end position="284"/>
    </location>
</feature>
<keyword evidence="5" id="KW-1185">Reference proteome</keyword>
<evidence type="ECO:0000313" key="5">
    <source>
        <dbReference type="Proteomes" id="UP001303046"/>
    </source>
</evidence>
<feature type="compositionally biased region" description="Basic and acidic residues" evidence="1">
    <location>
        <begin position="330"/>
        <end position="340"/>
    </location>
</feature>
<feature type="compositionally biased region" description="Low complexity" evidence="1">
    <location>
        <begin position="1476"/>
        <end position="1489"/>
    </location>
</feature>
<dbReference type="InterPro" id="IPR036575">
    <property type="entry name" value="TFIIS_cen_dom_sf"/>
</dbReference>
<name>A0ABR1CJ38_NECAM</name>
<evidence type="ECO:0000259" key="2">
    <source>
        <dbReference type="Pfam" id="PF07500"/>
    </source>
</evidence>
<feature type="compositionally biased region" description="Polar residues" evidence="1">
    <location>
        <begin position="1092"/>
        <end position="1101"/>
    </location>
</feature>
<accession>A0ABR1CJ38</accession>
<feature type="compositionally biased region" description="Low complexity" evidence="1">
    <location>
        <begin position="378"/>
        <end position="392"/>
    </location>
</feature>
<feature type="compositionally biased region" description="Polar residues" evidence="1">
    <location>
        <begin position="1346"/>
        <end position="1358"/>
    </location>
</feature>